<gene>
    <name evidence="2" type="primary">3</name>
    <name evidence="2" type="ORF">ZANY_3</name>
</gene>
<dbReference type="Proteomes" id="UP001200529">
    <property type="component" value="Segment"/>
</dbReference>
<feature type="region of interest" description="Disordered" evidence="1">
    <location>
        <begin position="510"/>
        <end position="543"/>
    </location>
</feature>
<sequence length="543" mass="59630">MTSPNVKDTRAGGRYASAVPFATATNANIVNPDDALRWKAYQFYDDVYHNRPETFKATLRGDDDEQVPIYLPSAGTIVEAVSRFLGVEFSFQLTTAPLPDQELAGEMPEPSEEEMVACQQAFEQLFKREKVGLKYETLKRYGLVRGDSLIHVTADDTKPAGRRISIHELNPGQYFPIKGGQLNDQYIGCHIIGEIAHPTEKGKFACLRQTYRYNVDTEGNRTGGVTTELTVWELGKWDDRDPEAETKQLLTIVPQTELPSQIDVIPVYHIKNEALPGDEFGRSELSGFETIINGINQSITDEDMTLVMQGLGMFATNAPPPVDENGNETDWQVGPGQVIEVGEGQTFQRISGVSSVAPFQEHIKMMEDRLYKRLGLSDVAVGDVDTALVESGIALKMKLAPILARNAMKEAELVSVLDQLFYDLAMKWFPAYESLSFGSVVPIVSFGDPMPVDRKAVIDEVMALIGATPPLITLEMAVERLSSVGYTFGPNAVEDLFALMARISETLLGGGVGTQTGEELGDGAEVDEGTDEEVQETTEEEVA</sequence>
<dbReference type="EMBL" id="OL455887">
    <property type="protein sequence ID" value="UJQ86073.1"/>
    <property type="molecule type" value="Genomic_DNA"/>
</dbReference>
<evidence type="ECO:0000256" key="1">
    <source>
        <dbReference type="SAM" id="MobiDB-lite"/>
    </source>
</evidence>
<protein>
    <submittedName>
        <fullName evidence="2">Portal protein</fullName>
    </submittedName>
</protein>
<accession>A0AA49BNA2</accession>
<organism evidence="2 3">
    <name type="scientific">Gordonia phage Zany</name>
    <dbReference type="NCBI Taxonomy" id="2910759"/>
    <lineage>
        <taxon>Viruses</taxon>
        <taxon>Duplodnaviria</taxon>
        <taxon>Heunggongvirae</taxon>
        <taxon>Uroviricota</taxon>
        <taxon>Caudoviricetes</taxon>
        <taxon>Dovevirinae</taxon>
        <taxon>Lambovirus</taxon>
        <taxon>Lambovirus zany</taxon>
    </lineage>
</organism>
<feature type="compositionally biased region" description="Acidic residues" evidence="1">
    <location>
        <begin position="519"/>
        <end position="543"/>
    </location>
</feature>
<evidence type="ECO:0000313" key="3">
    <source>
        <dbReference type="Proteomes" id="UP001200529"/>
    </source>
</evidence>
<keyword evidence="3" id="KW-1185">Reference proteome</keyword>
<proteinExistence type="predicted"/>
<reference evidence="2 3" key="1">
    <citation type="submission" date="2021-11" db="EMBL/GenBank/DDBJ databases">
        <authorList>
            <person name="Harms R.C."/>
            <person name="Hussain Z."/>
            <person name="Phipps C."/>
            <person name="Ball S.L."/>
            <person name="Garlena R.A."/>
            <person name="Russell D.A."/>
            <person name="Jacobs-Sera D."/>
            <person name="Hatfull G.F."/>
        </authorList>
    </citation>
    <scope>NUCLEOTIDE SEQUENCE [LARGE SCALE GENOMIC DNA]</scope>
</reference>
<name>A0AA49BNA2_9CAUD</name>
<evidence type="ECO:0000313" key="2">
    <source>
        <dbReference type="EMBL" id="UJQ86073.1"/>
    </source>
</evidence>